<organism evidence="2">
    <name type="scientific">Anguilla anguilla</name>
    <name type="common">European freshwater eel</name>
    <name type="synonym">Muraena anguilla</name>
    <dbReference type="NCBI Taxonomy" id="7936"/>
    <lineage>
        <taxon>Eukaryota</taxon>
        <taxon>Metazoa</taxon>
        <taxon>Chordata</taxon>
        <taxon>Craniata</taxon>
        <taxon>Vertebrata</taxon>
        <taxon>Euteleostomi</taxon>
        <taxon>Actinopterygii</taxon>
        <taxon>Neopterygii</taxon>
        <taxon>Teleostei</taxon>
        <taxon>Anguilliformes</taxon>
        <taxon>Anguillidae</taxon>
        <taxon>Anguilla</taxon>
    </lineage>
</organism>
<reference evidence="2" key="2">
    <citation type="journal article" date="2015" name="Fish Shellfish Immunol.">
        <title>Early steps in the European eel (Anguilla anguilla)-Vibrio vulnificus interaction in the gills: Role of the RtxA13 toxin.</title>
        <authorList>
            <person name="Callol A."/>
            <person name="Pajuelo D."/>
            <person name="Ebbesson L."/>
            <person name="Teles M."/>
            <person name="MacKenzie S."/>
            <person name="Amaro C."/>
        </authorList>
    </citation>
    <scope>NUCLEOTIDE SEQUENCE</scope>
</reference>
<dbReference type="EMBL" id="GBXM01010542">
    <property type="protein sequence ID" value="JAH98035.1"/>
    <property type="molecule type" value="Transcribed_RNA"/>
</dbReference>
<proteinExistence type="predicted"/>
<dbReference type="AlphaFoldDB" id="A0A0E9X850"/>
<evidence type="ECO:0000313" key="2">
    <source>
        <dbReference type="EMBL" id="JAH98035.1"/>
    </source>
</evidence>
<accession>A0A0E9X850</accession>
<reference evidence="2" key="1">
    <citation type="submission" date="2014-11" db="EMBL/GenBank/DDBJ databases">
        <authorList>
            <person name="Amaro Gonzalez C."/>
        </authorList>
    </citation>
    <scope>NUCLEOTIDE SEQUENCE</scope>
</reference>
<sequence>MFSLHIPPHPFQWCSRSVGCWLSEMVTARCMRSISIKTAKETLNRATEAALTLTNTGRRGATEPKSLSDAPIYTKSYTL</sequence>
<protein>
    <submittedName>
        <fullName evidence="2">Uncharacterized protein</fullName>
    </submittedName>
</protein>
<name>A0A0E9X850_ANGAN</name>
<feature type="region of interest" description="Disordered" evidence="1">
    <location>
        <begin position="56"/>
        <end position="79"/>
    </location>
</feature>
<evidence type="ECO:0000256" key="1">
    <source>
        <dbReference type="SAM" id="MobiDB-lite"/>
    </source>
</evidence>